<accession>A0A7Y6M4A7</accession>
<reference evidence="1 2" key="1">
    <citation type="submission" date="2020-06" db="EMBL/GenBank/DDBJ databases">
        <title>Nonomuraea sp. SMC257, a novel actinomycete isolated from soil.</title>
        <authorList>
            <person name="Chanama M."/>
        </authorList>
    </citation>
    <scope>NUCLEOTIDE SEQUENCE [LARGE SCALE GENOMIC DNA]</scope>
    <source>
        <strain evidence="1 2">SMC257</strain>
    </source>
</reference>
<name>A0A7Y6M4A7_9ACTN</name>
<evidence type="ECO:0000313" key="1">
    <source>
        <dbReference type="EMBL" id="NUW33376.1"/>
    </source>
</evidence>
<comment type="caution">
    <text evidence="1">The sequence shown here is derived from an EMBL/GenBank/DDBJ whole genome shotgun (WGS) entry which is preliminary data.</text>
</comment>
<gene>
    <name evidence="1" type="ORF">HTZ77_18355</name>
</gene>
<protein>
    <recommendedName>
        <fullName evidence="3">DUF3800 domain-containing protein</fullName>
    </recommendedName>
</protein>
<dbReference type="RefSeq" id="WP_175590848.1">
    <property type="nucleotide sequence ID" value="NZ_JABWGN010000007.1"/>
</dbReference>
<dbReference type="AlphaFoldDB" id="A0A7Y6M4A7"/>
<evidence type="ECO:0008006" key="3">
    <source>
        <dbReference type="Google" id="ProtNLM"/>
    </source>
</evidence>
<dbReference type="EMBL" id="JABWGN010000007">
    <property type="protein sequence ID" value="NUW33376.1"/>
    <property type="molecule type" value="Genomic_DNA"/>
</dbReference>
<sequence length="319" mass="34512">MEEPSHDDLGFAVEIACDESGSEGEKLVGGNTNMFTHASVRMDVRAAERCLEAVRERAPSPTTMYKSSILRRAKHRWVVAWLLGPSGPLFGHAHVHLIDKPRFFTVRLADLLTGDPTRARRLAAALGLEGPRVYGAETWTAFLASLNDVLRARNGRVEITADAAFELAESLRPAAPPGGPVAELMDLLLRARPRVEAFGERPPGAMPVLDPLIAAIVGTVAHWGRGGARVRVVHDRQTILTDDRIAELTSLTGPLPGGGRLDGFRLAPSDSDVRIQVADLLAGAARQIAESDLRGRADPELKALLRPYTSFWGFSGRTS</sequence>
<keyword evidence="2" id="KW-1185">Reference proteome</keyword>
<organism evidence="1 2">
    <name type="scientific">Nonomuraea montanisoli</name>
    <dbReference type="NCBI Taxonomy" id="2741721"/>
    <lineage>
        <taxon>Bacteria</taxon>
        <taxon>Bacillati</taxon>
        <taxon>Actinomycetota</taxon>
        <taxon>Actinomycetes</taxon>
        <taxon>Streptosporangiales</taxon>
        <taxon>Streptosporangiaceae</taxon>
        <taxon>Nonomuraea</taxon>
    </lineage>
</organism>
<dbReference type="Proteomes" id="UP000586042">
    <property type="component" value="Unassembled WGS sequence"/>
</dbReference>
<proteinExistence type="predicted"/>
<evidence type="ECO:0000313" key="2">
    <source>
        <dbReference type="Proteomes" id="UP000586042"/>
    </source>
</evidence>